<dbReference type="GO" id="GO:0006997">
    <property type="term" value="P:nucleus organization"/>
    <property type="evidence" value="ECO:0007669"/>
    <property type="project" value="InterPro"/>
</dbReference>
<keyword evidence="1 5" id="KW-0175">Coiled coil</keyword>
<dbReference type="PANTHER" id="PTHR31908">
    <property type="entry name" value="PROTEIN CROWDED NUCLEI 4"/>
    <property type="match status" value="1"/>
</dbReference>
<dbReference type="PANTHER" id="PTHR31908:SF2">
    <property type="entry name" value="PROTEIN CROWDED NUCLEI 4"/>
    <property type="match status" value="1"/>
</dbReference>
<organism evidence="7 8">
    <name type="scientific">Coptis chinensis</name>
    <dbReference type="NCBI Taxonomy" id="261450"/>
    <lineage>
        <taxon>Eukaryota</taxon>
        <taxon>Viridiplantae</taxon>
        <taxon>Streptophyta</taxon>
        <taxon>Embryophyta</taxon>
        <taxon>Tracheophyta</taxon>
        <taxon>Spermatophyta</taxon>
        <taxon>Magnoliopsida</taxon>
        <taxon>Ranunculales</taxon>
        <taxon>Ranunculaceae</taxon>
        <taxon>Coptidoideae</taxon>
        <taxon>Coptis</taxon>
    </lineage>
</organism>
<evidence type="ECO:0000256" key="5">
    <source>
        <dbReference type="SAM" id="Coils"/>
    </source>
</evidence>
<dbReference type="EMBL" id="JADFTS010000006">
    <property type="protein sequence ID" value="KAF9601499.1"/>
    <property type="molecule type" value="Genomic_DNA"/>
</dbReference>
<feature type="coiled-coil region" evidence="5">
    <location>
        <begin position="313"/>
        <end position="370"/>
    </location>
</feature>
<comment type="similarity">
    <text evidence="4">Belongs to the CRWN family.</text>
</comment>
<sequence>MTASSEKDRLGLMTRRSSPMVVGDDSLWVKLRDAGFDEESVKRRDKASLIAYIAKLEAEIFDYQHHMGLLLMEKKDWASKYEQVKALVDSTEMKHKVDQAAHLSALAEAKEREESLKKSLGIEKECLANIEKTLHEMRAESAETKVAADIKMTEAQNMLENAQKNLVDAEAKKHAAESLQAEATRYHRIADRKLQEVEEREDELRRRIMSFKSECEAKDRQISLERQSLVERQKLVQQEQERVLDSQALLNQREEYISGKHQDFSRLEKELEDSKAKIDKKLIALNEEEASLNLNLASLSTREEAVSRREAMLDKKERELLCVQEKLASKEHDEIQRLIAKHEASLELKKLELEAEMEQKRISMEDETETKRRDCELREVDLDQREDLVREREQEIDLQLRALSEKEKDVTEKLNSLQEIEENLSAAKEAIELEKLYMQKEKEEIKSMKADLHISFDSLETKKKEVEEAQEKLEATKHERNELLVLEVKLNDEVDSIRAQKLDLITEAEELKAEKSKFETEWELIDEKRDELRQEAERISEERKSVAKFLKEERARLKAEKDELQEQFKRDVGSLSSEREDFLSKMEQEHSEWFSRIQLERENFVQDIELQKIELENCIRKRRDEIESEKINAQIQQLDQLESLKLASEDFVLSEIEEDFKFTRQNRPAKRYQDFQAISKDDELKLLTSKDARSGWLGSSLISKKAQDSASPPSSTRSWLKRCSDIIFKPSPEMSSVNDNERSAATEFGGAKLLEDMYSKQSKKVGLAQLKNVQDESDLVDQYIPRSERKDSGFQRMQPIKSVNEEPKVILEVPLADEIVKGASVMESEIETEVTEDALYPDAGVLAGRKRVNRSSSPDDFELPLKQGRNKKKRRQGGDSPVTPLEETTSDCAAPPSVEKNGFPLYGQTPKNPEENGDGANETMKCVIDSDATEIKGIETSAELNKLDCSQSFTPASHQDDPDDGVIGANAFSEAILAGLDCSPNFTFASPQDDIVDGGIDGNAFSERVANGLEFSAK</sequence>
<evidence type="ECO:0000256" key="2">
    <source>
        <dbReference type="ARBA" id="ARBA00023242"/>
    </source>
</evidence>
<proteinExistence type="inferred from homology"/>
<gene>
    <name evidence="7" type="ORF">IFM89_020266</name>
</gene>
<dbReference type="AlphaFoldDB" id="A0A835HL45"/>
<evidence type="ECO:0000256" key="3">
    <source>
        <dbReference type="ARBA" id="ARBA00024186"/>
    </source>
</evidence>
<keyword evidence="8" id="KW-1185">Reference proteome</keyword>
<keyword evidence="2" id="KW-0539">Nucleus</keyword>
<evidence type="ECO:0000313" key="7">
    <source>
        <dbReference type="EMBL" id="KAF9601499.1"/>
    </source>
</evidence>
<feature type="coiled-coil region" evidence="5">
    <location>
        <begin position="400"/>
        <end position="570"/>
    </location>
</feature>
<evidence type="ECO:0000256" key="4">
    <source>
        <dbReference type="ARBA" id="ARBA00024208"/>
    </source>
</evidence>
<dbReference type="Proteomes" id="UP000631114">
    <property type="component" value="Unassembled WGS sequence"/>
</dbReference>
<reference evidence="7 8" key="1">
    <citation type="submission" date="2020-10" db="EMBL/GenBank/DDBJ databases">
        <title>The Coptis chinensis genome and diversification of protoberbering-type alkaloids.</title>
        <authorList>
            <person name="Wang B."/>
            <person name="Shu S."/>
            <person name="Song C."/>
            <person name="Liu Y."/>
        </authorList>
    </citation>
    <scope>NUCLEOTIDE SEQUENCE [LARGE SCALE GENOMIC DNA]</scope>
    <source>
        <strain evidence="7">HL-2020</strain>
        <tissue evidence="7">Leaf</tissue>
    </source>
</reference>
<dbReference type="InterPro" id="IPR040418">
    <property type="entry name" value="CRWN"/>
</dbReference>
<protein>
    <recommendedName>
        <fullName evidence="9">Nuclear matrix constituent protein 1-like protein</fullName>
    </recommendedName>
</protein>
<comment type="subcellular location">
    <subcellularLocation>
        <location evidence="3">Nucleus lamina</location>
    </subcellularLocation>
</comment>
<comment type="caution">
    <text evidence="7">The sequence shown here is derived from an EMBL/GenBank/DDBJ whole genome shotgun (WGS) entry which is preliminary data.</text>
</comment>
<feature type="coiled-coil region" evidence="5">
    <location>
        <begin position="145"/>
        <end position="214"/>
    </location>
</feature>
<dbReference type="GO" id="GO:0005652">
    <property type="term" value="C:nuclear lamina"/>
    <property type="evidence" value="ECO:0007669"/>
    <property type="project" value="UniProtKB-SubCell"/>
</dbReference>
<accession>A0A835HL45</accession>
<name>A0A835HL45_9MAGN</name>
<feature type="region of interest" description="Disordered" evidence="6">
    <location>
        <begin position="847"/>
        <end position="919"/>
    </location>
</feature>
<evidence type="ECO:0000256" key="1">
    <source>
        <dbReference type="ARBA" id="ARBA00023054"/>
    </source>
</evidence>
<evidence type="ECO:0000313" key="8">
    <source>
        <dbReference type="Proteomes" id="UP000631114"/>
    </source>
</evidence>
<evidence type="ECO:0000256" key="6">
    <source>
        <dbReference type="SAM" id="MobiDB-lite"/>
    </source>
</evidence>
<dbReference type="OrthoDB" id="673795at2759"/>
<evidence type="ECO:0008006" key="9">
    <source>
        <dbReference type="Google" id="ProtNLM"/>
    </source>
</evidence>